<evidence type="ECO:0000256" key="1">
    <source>
        <dbReference type="SAM" id="MobiDB-lite"/>
    </source>
</evidence>
<evidence type="ECO:0000313" key="4">
    <source>
        <dbReference type="Proteomes" id="UP001596150"/>
    </source>
</evidence>
<keyword evidence="4" id="KW-1185">Reference proteome</keyword>
<organism evidence="3 4">
    <name type="scientific">Kaistia terrae</name>
    <dbReference type="NCBI Taxonomy" id="537017"/>
    <lineage>
        <taxon>Bacteria</taxon>
        <taxon>Pseudomonadati</taxon>
        <taxon>Pseudomonadota</taxon>
        <taxon>Alphaproteobacteria</taxon>
        <taxon>Hyphomicrobiales</taxon>
        <taxon>Kaistiaceae</taxon>
        <taxon>Kaistia</taxon>
    </lineage>
</organism>
<proteinExistence type="predicted"/>
<name>A0ABW0Q048_9HYPH</name>
<feature type="transmembrane region" description="Helical" evidence="2">
    <location>
        <begin position="66"/>
        <end position="92"/>
    </location>
</feature>
<evidence type="ECO:0000313" key="3">
    <source>
        <dbReference type="EMBL" id="MFC5518100.1"/>
    </source>
</evidence>
<protein>
    <submittedName>
        <fullName evidence="3">Uncharacterized protein</fullName>
    </submittedName>
</protein>
<keyword evidence="2" id="KW-1133">Transmembrane helix</keyword>
<evidence type="ECO:0000256" key="2">
    <source>
        <dbReference type="SAM" id="Phobius"/>
    </source>
</evidence>
<dbReference type="RefSeq" id="WP_266343903.1">
    <property type="nucleotide sequence ID" value="NZ_JAPKNH010000003.1"/>
</dbReference>
<gene>
    <name evidence="3" type="ORF">ACFPP9_20140</name>
</gene>
<dbReference type="Proteomes" id="UP001596150">
    <property type="component" value="Unassembled WGS sequence"/>
</dbReference>
<reference evidence="4" key="1">
    <citation type="journal article" date="2019" name="Int. J. Syst. Evol. Microbiol.">
        <title>The Global Catalogue of Microorganisms (GCM) 10K type strain sequencing project: providing services to taxonomists for standard genome sequencing and annotation.</title>
        <authorList>
            <consortium name="The Broad Institute Genomics Platform"/>
            <consortium name="The Broad Institute Genome Sequencing Center for Infectious Disease"/>
            <person name="Wu L."/>
            <person name="Ma J."/>
        </authorList>
    </citation>
    <scope>NUCLEOTIDE SEQUENCE [LARGE SCALE GENOMIC DNA]</scope>
    <source>
        <strain evidence="4">KACC 12633</strain>
    </source>
</reference>
<feature type="region of interest" description="Disordered" evidence="1">
    <location>
        <begin position="122"/>
        <end position="175"/>
    </location>
</feature>
<keyword evidence="2" id="KW-0812">Transmembrane</keyword>
<keyword evidence="2" id="KW-0472">Membrane</keyword>
<sequence length="175" mass="18711">MDGKIHPIAIEHLPFFITAPGQSDILFNGMVVFMLVTILVVTNLYFQLHAVPERLAHRANVVQLELVGVLALISLFTHNHMFWIAGLLLALIRFPDFSTPMASIAGSLEKLAEQRDSGAEGLARSAGPTLAVMATTSPEPADLPAGDPLPNHAAHAPSPQAATRLPTPRGELSDV</sequence>
<accession>A0ABW0Q048</accession>
<feature type="transmembrane region" description="Helical" evidence="2">
    <location>
        <begin position="25"/>
        <end position="46"/>
    </location>
</feature>
<dbReference type="EMBL" id="JBHSML010000013">
    <property type="protein sequence ID" value="MFC5518100.1"/>
    <property type="molecule type" value="Genomic_DNA"/>
</dbReference>
<comment type="caution">
    <text evidence="3">The sequence shown here is derived from an EMBL/GenBank/DDBJ whole genome shotgun (WGS) entry which is preliminary data.</text>
</comment>